<gene>
    <name evidence="2" type="ORF">DCO61_10480</name>
</gene>
<dbReference type="InterPro" id="IPR052942">
    <property type="entry name" value="LPS_cholinephosphotransferase"/>
</dbReference>
<accession>A0A6L7DJC3</accession>
<dbReference type="PANTHER" id="PTHR43404">
    <property type="entry name" value="LIPOPOLYSACCHARIDE CHOLINEPHOSPHOTRANSFERASE LICD"/>
    <property type="match status" value="1"/>
</dbReference>
<dbReference type="GO" id="GO:0009100">
    <property type="term" value="P:glycoprotein metabolic process"/>
    <property type="evidence" value="ECO:0007669"/>
    <property type="project" value="UniProtKB-ARBA"/>
</dbReference>
<evidence type="ECO:0000313" key="3">
    <source>
        <dbReference type="Proteomes" id="UP000477070"/>
    </source>
</evidence>
<feature type="domain" description="LicD/FKTN/FKRP nucleotidyltransferase" evidence="1">
    <location>
        <begin position="19"/>
        <end position="257"/>
    </location>
</feature>
<proteinExistence type="predicted"/>
<dbReference type="InterPro" id="IPR007074">
    <property type="entry name" value="LicD/FKTN/FKRP_NTP_transf"/>
</dbReference>
<organism evidence="2 3">
    <name type="scientific">Helicobacter saguini</name>
    <dbReference type="NCBI Taxonomy" id="1548018"/>
    <lineage>
        <taxon>Bacteria</taxon>
        <taxon>Pseudomonadati</taxon>
        <taxon>Campylobacterota</taxon>
        <taxon>Epsilonproteobacteria</taxon>
        <taxon>Campylobacterales</taxon>
        <taxon>Helicobacteraceae</taxon>
        <taxon>Helicobacter</taxon>
    </lineage>
</organism>
<dbReference type="AlphaFoldDB" id="A0A6L7DJC3"/>
<dbReference type="Pfam" id="PF04991">
    <property type="entry name" value="LicD"/>
    <property type="match status" value="1"/>
</dbReference>
<sequence length="323" mass="38507">MNKLQRKLLDIAKVYKEVCEKHNLAYQMYGGTLLGAVRHKGFIPWDDDIDFIMPRSDYNRLLELFKADKNLFGQNLNLRYIGDGSRYYYPFYKLEDVNTTQCAELSPYGYLSYEIQGINIDIFPVGYFTQDNLRKMLKYYSRAFWYIFHRTFMPYYKPVINKKGIKRFYKELKNKILYSNNVISAYLIRHYRDVIVRDLPRFKSSFEIAECIASPFTCCVLNKLVCLPKDLFIDSINLPFEDTEFAAPKEWDNALKIVFNDYMTIPPESEREIHDCGYRNFNLPYQNYDFKDYIYFPIDKVAYPDNTQIVEYIESKIESKGVK</sequence>
<protein>
    <recommendedName>
        <fullName evidence="1">LicD/FKTN/FKRP nucleotidyltransferase domain-containing protein</fullName>
    </recommendedName>
</protein>
<dbReference type="PANTHER" id="PTHR43404:SF2">
    <property type="entry name" value="LIPOPOLYSACCHARIDE CHOLINEPHOSPHOTRANSFERASE LICD"/>
    <property type="match status" value="1"/>
</dbReference>
<reference evidence="2 3" key="1">
    <citation type="submission" date="2019-12" db="EMBL/GenBank/DDBJ databases">
        <title>Multi-Generational Helicobacter saguini Isolates.</title>
        <authorList>
            <person name="Mannion A."/>
            <person name="Shen Z."/>
            <person name="Fox J.G."/>
        </authorList>
    </citation>
    <scope>NUCLEOTIDE SEQUENCE [LARGE SCALE GENOMIC DNA]</scope>
    <source>
        <strain evidence="3">16-048 (F4)</strain>
    </source>
</reference>
<dbReference type="EMBL" id="QBIU01000002">
    <property type="protein sequence ID" value="MWV70406.1"/>
    <property type="molecule type" value="Genomic_DNA"/>
</dbReference>
<name>A0A6L7DJC3_9HELI</name>
<evidence type="ECO:0000259" key="1">
    <source>
        <dbReference type="Pfam" id="PF04991"/>
    </source>
</evidence>
<evidence type="ECO:0000313" key="2">
    <source>
        <dbReference type="EMBL" id="MWV70406.1"/>
    </source>
</evidence>
<dbReference type="Proteomes" id="UP000477070">
    <property type="component" value="Unassembled WGS sequence"/>
</dbReference>
<dbReference type="RefSeq" id="WP_118949373.1">
    <property type="nucleotide sequence ID" value="NZ_QBIU01000002.1"/>
</dbReference>
<comment type="caution">
    <text evidence="2">The sequence shown here is derived from an EMBL/GenBank/DDBJ whole genome shotgun (WGS) entry which is preliminary data.</text>
</comment>